<dbReference type="HOGENOM" id="CLU_2695735_0_0_2"/>
<name>A0A0E3WVQ2_METBA</name>
<reference evidence="1" key="1">
    <citation type="submission" date="2014-07" db="EMBL/GenBank/DDBJ databases">
        <title>Methanogenic archaea and the global carbon cycle.</title>
        <authorList>
            <person name="Henriksen J.R."/>
            <person name="Luke J."/>
            <person name="Reinhart S."/>
            <person name="Benedict M.N."/>
            <person name="Youngblut N.D."/>
            <person name="Metcalf M.E."/>
            <person name="Whitaker R.J."/>
            <person name="Metcalf W.W."/>
        </authorList>
    </citation>
    <scope>NUCLEOTIDE SEQUENCE [LARGE SCALE GENOMIC DNA]</scope>
    <source>
        <strain evidence="1">3</strain>
    </source>
</reference>
<dbReference type="KEGG" id="mbak:MSBR3_0377"/>
<dbReference type="Proteomes" id="UP000033066">
    <property type="component" value="Chromosome"/>
</dbReference>
<dbReference type="AlphaFoldDB" id="A0A0E3WVQ2"/>
<dbReference type="EMBL" id="CP009517">
    <property type="protein sequence ID" value="AKB80955.1"/>
    <property type="molecule type" value="Genomic_DNA"/>
</dbReference>
<accession>A0A0E3WVQ2</accession>
<sequence length="73" mass="9030">MRLVFRAQNDAFSILHIFHIYGLVSIRISKNAECDIRCSFRVRQIHRIGYIRRIRYICRIGYICRIRYIRRNR</sequence>
<protein>
    <submittedName>
        <fullName evidence="1">Uncharacterized protein</fullName>
    </submittedName>
</protein>
<evidence type="ECO:0000313" key="1">
    <source>
        <dbReference type="EMBL" id="AKB80955.1"/>
    </source>
</evidence>
<gene>
    <name evidence="1" type="ORF">MSBR3_0377</name>
</gene>
<keyword evidence="2" id="KW-1185">Reference proteome</keyword>
<organism evidence="1 2">
    <name type="scientific">Methanosarcina barkeri 3</name>
    <dbReference type="NCBI Taxonomy" id="1434107"/>
    <lineage>
        <taxon>Archaea</taxon>
        <taxon>Methanobacteriati</taxon>
        <taxon>Methanobacteriota</taxon>
        <taxon>Stenosarchaea group</taxon>
        <taxon>Methanomicrobia</taxon>
        <taxon>Methanosarcinales</taxon>
        <taxon>Methanosarcinaceae</taxon>
        <taxon>Methanosarcina</taxon>
    </lineage>
</organism>
<proteinExistence type="predicted"/>
<evidence type="ECO:0000313" key="2">
    <source>
        <dbReference type="Proteomes" id="UP000033066"/>
    </source>
</evidence>